<dbReference type="InterPro" id="IPR050640">
    <property type="entry name" value="Bact_2-comp_sensor_kinase"/>
</dbReference>
<keyword evidence="2" id="KW-0472">Membrane</keyword>
<evidence type="ECO:0000256" key="2">
    <source>
        <dbReference type="SAM" id="Phobius"/>
    </source>
</evidence>
<dbReference type="EMBL" id="BDQX01000021">
    <property type="protein sequence ID" value="GBG05747.1"/>
    <property type="molecule type" value="Genomic_DNA"/>
</dbReference>
<name>A0A2R5EGV3_9BACL</name>
<gene>
    <name evidence="5" type="ORF">PAT3040_00232</name>
</gene>
<dbReference type="InterPro" id="IPR036890">
    <property type="entry name" value="HATPase_C_sf"/>
</dbReference>
<dbReference type="Pfam" id="PF06580">
    <property type="entry name" value="His_kinase"/>
    <property type="match status" value="1"/>
</dbReference>
<keyword evidence="6" id="KW-1185">Reference proteome</keyword>
<proteinExistence type="predicted"/>
<reference evidence="5 6" key="1">
    <citation type="submission" date="2017-08" db="EMBL/GenBank/DDBJ databases">
        <title>Substantial Increase in Enzyme Production by Combined Drug-Resistance Mutations in Paenibacillus agaridevorans.</title>
        <authorList>
            <person name="Tanaka Y."/>
            <person name="Funane K."/>
            <person name="Hosaka T."/>
            <person name="Shiwa Y."/>
            <person name="Fujita N."/>
            <person name="Miyazaki T."/>
            <person name="Yoshikawa H."/>
            <person name="Murakami K."/>
            <person name="Kasahara K."/>
            <person name="Inaoka T."/>
            <person name="Hiraga Y."/>
            <person name="Ochi K."/>
        </authorList>
    </citation>
    <scope>NUCLEOTIDE SEQUENCE [LARGE SCALE GENOMIC DNA]</scope>
    <source>
        <strain evidence="5 6">T-3040</strain>
    </source>
</reference>
<evidence type="ECO:0000259" key="3">
    <source>
        <dbReference type="Pfam" id="PF02518"/>
    </source>
</evidence>
<protein>
    <submittedName>
        <fullName evidence="5">Uncharacterized protein</fullName>
    </submittedName>
</protein>
<evidence type="ECO:0000313" key="5">
    <source>
        <dbReference type="EMBL" id="GBG05747.1"/>
    </source>
</evidence>
<dbReference type="Gene3D" id="3.30.565.10">
    <property type="entry name" value="Histidine kinase-like ATPase, C-terminal domain"/>
    <property type="match status" value="1"/>
</dbReference>
<accession>A0A2R5EGV3</accession>
<feature type="domain" description="Signal transduction histidine kinase internal region" evidence="4">
    <location>
        <begin position="342"/>
        <end position="415"/>
    </location>
</feature>
<dbReference type="Proteomes" id="UP000245202">
    <property type="component" value="Unassembled WGS sequence"/>
</dbReference>
<dbReference type="PANTHER" id="PTHR34220">
    <property type="entry name" value="SENSOR HISTIDINE KINASE YPDA"/>
    <property type="match status" value="1"/>
</dbReference>
<dbReference type="InterPro" id="IPR003594">
    <property type="entry name" value="HATPase_dom"/>
</dbReference>
<feature type="coiled-coil region" evidence="1">
    <location>
        <begin position="323"/>
        <end position="350"/>
    </location>
</feature>
<dbReference type="InterPro" id="IPR010559">
    <property type="entry name" value="Sig_transdc_His_kin_internal"/>
</dbReference>
<keyword evidence="1" id="KW-0175">Coiled coil</keyword>
<sequence length="555" mass="64183">MKKRVSASFQMNVLRNLLLITLPLIGLLSVYNFYSYYTFNAKFVESNQQSLALYARNMQIDLNALDTLLTHVTMMDHTFRLFSHPTDKIQAHVAAHELIIQFKSALSTYKMADAFFAYSDVSQTYRDIFASDYPYSLKEAIREQMHALTQTSDNFYYKGWLAYEVQGKNYLFRLLGKEGTYAAVMVDLGRIYSTDLVHDGVEVIHATKDQVALTNRQFVEEEDPWNNDDYVIVSAPIENSEIQLMFAVPKPNAFKGGFAILFSLSLVVVVLVFIRLVMLNRSLLLPWLRLVNRIGKGSDPERREEYRIEEFKQVDAAFTHMSNEIQQLKISAYEEEIRRQKAEMQHLQLQIRPHFYLNCLKSLYGMAQQQSFGRMQQMILAISNHLRYNFKDNLQLVSLAQEKEHVQNYIRIQHIAHHIPPVCEWQVDTALMDFSLPPLSIQTFVENSVKYATRPEEQLHIHVKAVILETDEGNYVDITIQDNGDGFDDSILEELNEGDSTIYTDVHVGISNLRHRISLLYGDKAWLIFFNTENGAAAEMILPLRSRLQREDGTE</sequence>
<dbReference type="RefSeq" id="WP_108991202.1">
    <property type="nucleotide sequence ID" value="NZ_BDQX01000021.1"/>
</dbReference>
<feature type="domain" description="Histidine kinase/HSP90-like ATPase" evidence="3">
    <location>
        <begin position="441"/>
        <end position="544"/>
    </location>
</feature>
<dbReference type="GO" id="GO:0000155">
    <property type="term" value="F:phosphorelay sensor kinase activity"/>
    <property type="evidence" value="ECO:0007669"/>
    <property type="project" value="InterPro"/>
</dbReference>
<dbReference type="PANTHER" id="PTHR34220:SF7">
    <property type="entry name" value="SENSOR HISTIDINE KINASE YPDA"/>
    <property type="match status" value="1"/>
</dbReference>
<evidence type="ECO:0000256" key="1">
    <source>
        <dbReference type="SAM" id="Coils"/>
    </source>
</evidence>
<keyword evidence="2" id="KW-1133">Transmembrane helix</keyword>
<evidence type="ECO:0000259" key="4">
    <source>
        <dbReference type="Pfam" id="PF06580"/>
    </source>
</evidence>
<feature type="transmembrane region" description="Helical" evidence="2">
    <location>
        <begin position="258"/>
        <end position="279"/>
    </location>
</feature>
<evidence type="ECO:0000313" key="6">
    <source>
        <dbReference type="Proteomes" id="UP000245202"/>
    </source>
</evidence>
<dbReference type="AlphaFoldDB" id="A0A2R5EGV3"/>
<dbReference type="SUPFAM" id="SSF55874">
    <property type="entry name" value="ATPase domain of HSP90 chaperone/DNA topoisomerase II/histidine kinase"/>
    <property type="match status" value="1"/>
</dbReference>
<keyword evidence="2" id="KW-0812">Transmembrane</keyword>
<organism evidence="5 6">
    <name type="scientific">Paenibacillus agaridevorans</name>
    <dbReference type="NCBI Taxonomy" id="171404"/>
    <lineage>
        <taxon>Bacteria</taxon>
        <taxon>Bacillati</taxon>
        <taxon>Bacillota</taxon>
        <taxon>Bacilli</taxon>
        <taxon>Bacillales</taxon>
        <taxon>Paenibacillaceae</taxon>
        <taxon>Paenibacillus</taxon>
    </lineage>
</organism>
<comment type="caution">
    <text evidence="5">The sequence shown here is derived from an EMBL/GenBank/DDBJ whole genome shotgun (WGS) entry which is preliminary data.</text>
</comment>
<dbReference type="GO" id="GO:0016020">
    <property type="term" value="C:membrane"/>
    <property type="evidence" value="ECO:0007669"/>
    <property type="project" value="InterPro"/>
</dbReference>
<dbReference type="Pfam" id="PF02518">
    <property type="entry name" value="HATPase_c"/>
    <property type="match status" value="1"/>
</dbReference>